<proteinExistence type="predicted"/>
<dbReference type="PANTHER" id="PTHR46715">
    <property type="entry name" value="1-PHOSPHATIDYLINOSITOL 3-PHOSPHATE 5-KINASE"/>
    <property type="match status" value="1"/>
</dbReference>
<dbReference type="InterPro" id="IPR013083">
    <property type="entry name" value="Znf_RING/FYVE/PHD"/>
</dbReference>
<dbReference type="GO" id="GO:0031410">
    <property type="term" value="C:cytoplasmic vesicle"/>
    <property type="evidence" value="ECO:0007669"/>
    <property type="project" value="TreeGrafter"/>
</dbReference>
<evidence type="ECO:0000313" key="2">
    <source>
        <dbReference type="EMBL" id="CAF1329072.1"/>
    </source>
</evidence>
<dbReference type="GO" id="GO:0012506">
    <property type="term" value="C:vesicle membrane"/>
    <property type="evidence" value="ECO:0007669"/>
    <property type="project" value="TreeGrafter"/>
</dbReference>
<dbReference type="InterPro" id="IPR043548">
    <property type="entry name" value="PIKfyve"/>
</dbReference>
<protein>
    <submittedName>
        <fullName evidence="2">Uncharacterized protein</fullName>
    </submittedName>
</protein>
<name>A0A815FVT2_9BILA</name>
<dbReference type="EMBL" id="CAJOBC010052086">
    <property type="protein sequence ID" value="CAF4181192.1"/>
    <property type="molecule type" value="Genomic_DNA"/>
</dbReference>
<feature type="compositionally biased region" description="Basic and acidic residues" evidence="1">
    <location>
        <begin position="1"/>
        <end position="21"/>
    </location>
</feature>
<dbReference type="OrthoDB" id="957735at2759"/>
<dbReference type="SUPFAM" id="SSF57903">
    <property type="entry name" value="FYVE/PHD zinc finger"/>
    <property type="match status" value="1"/>
</dbReference>
<accession>A0A815FVT2</accession>
<reference evidence="2" key="1">
    <citation type="submission" date="2021-02" db="EMBL/GenBank/DDBJ databases">
        <authorList>
            <person name="Nowell W R."/>
        </authorList>
    </citation>
    <scope>NUCLEOTIDE SEQUENCE</scope>
</reference>
<dbReference type="GO" id="GO:1903426">
    <property type="term" value="P:regulation of reactive oxygen species biosynthetic process"/>
    <property type="evidence" value="ECO:0007669"/>
    <property type="project" value="TreeGrafter"/>
</dbReference>
<keyword evidence="4" id="KW-1185">Reference proteome</keyword>
<evidence type="ECO:0000313" key="3">
    <source>
        <dbReference type="EMBL" id="CAF4181192.1"/>
    </source>
</evidence>
<feature type="region of interest" description="Disordered" evidence="1">
    <location>
        <begin position="1"/>
        <end position="22"/>
    </location>
</feature>
<dbReference type="EMBL" id="CAJNOQ010013803">
    <property type="protein sequence ID" value="CAF1329072.1"/>
    <property type="molecule type" value="Genomic_DNA"/>
</dbReference>
<dbReference type="Proteomes" id="UP000681722">
    <property type="component" value="Unassembled WGS sequence"/>
</dbReference>
<gene>
    <name evidence="2" type="ORF">GPM918_LOCUS29852</name>
    <name evidence="3" type="ORF">SRO942_LOCUS30452</name>
</gene>
<organism evidence="2 4">
    <name type="scientific">Didymodactylos carnosus</name>
    <dbReference type="NCBI Taxonomy" id="1234261"/>
    <lineage>
        <taxon>Eukaryota</taxon>
        <taxon>Metazoa</taxon>
        <taxon>Spiralia</taxon>
        <taxon>Gnathifera</taxon>
        <taxon>Rotifera</taxon>
        <taxon>Eurotatoria</taxon>
        <taxon>Bdelloidea</taxon>
        <taxon>Philodinida</taxon>
        <taxon>Philodinidae</taxon>
        <taxon>Didymodactylos</taxon>
    </lineage>
</organism>
<comment type="caution">
    <text evidence="2">The sequence shown here is derived from an EMBL/GenBank/DDBJ whole genome shotgun (WGS) entry which is preliminary data.</text>
</comment>
<dbReference type="Gene3D" id="3.30.40.10">
    <property type="entry name" value="Zinc/RING finger domain, C3HC4 (zinc finger)"/>
    <property type="match status" value="1"/>
</dbReference>
<dbReference type="GO" id="GO:0052810">
    <property type="term" value="F:1-phosphatidylinositol-5-kinase activity"/>
    <property type="evidence" value="ECO:0007669"/>
    <property type="project" value="TreeGrafter"/>
</dbReference>
<evidence type="ECO:0000256" key="1">
    <source>
        <dbReference type="SAM" id="MobiDB-lite"/>
    </source>
</evidence>
<dbReference type="PANTHER" id="PTHR46715:SF1">
    <property type="entry name" value="1-PHOSPHATIDYLINOSITOL 3-PHOSPHATE 5-KINASE"/>
    <property type="match status" value="1"/>
</dbReference>
<dbReference type="Proteomes" id="UP000663829">
    <property type="component" value="Unassembled WGS sequence"/>
</dbReference>
<dbReference type="GO" id="GO:0090385">
    <property type="term" value="P:phagosome-lysosome fusion"/>
    <property type="evidence" value="ECO:0007669"/>
    <property type="project" value="TreeGrafter"/>
</dbReference>
<dbReference type="AlphaFoldDB" id="A0A815FVT2"/>
<dbReference type="InterPro" id="IPR011011">
    <property type="entry name" value="Znf_FYVE_PHD"/>
</dbReference>
<dbReference type="GO" id="GO:0000285">
    <property type="term" value="F:1-phosphatidylinositol-3-phosphate 5-kinase activity"/>
    <property type="evidence" value="ECO:0007669"/>
    <property type="project" value="InterPro"/>
</dbReference>
<feature type="non-terminal residue" evidence="2">
    <location>
        <position position="69"/>
    </location>
</feature>
<evidence type="ECO:0000313" key="4">
    <source>
        <dbReference type="Proteomes" id="UP000663829"/>
    </source>
</evidence>
<sequence length="69" mass="8090">MSDDLGRNESIDSSLSDDRFPGESMFKKITGYVGDNRKQNLRQYWIPDSAGKECYDCGEKFTPFRRRHH</sequence>
<dbReference type="GO" id="GO:0032438">
    <property type="term" value="P:melanosome organization"/>
    <property type="evidence" value="ECO:0007669"/>
    <property type="project" value="TreeGrafter"/>
</dbReference>